<dbReference type="PANTHER" id="PTHR43267:SF2">
    <property type="entry name" value="TRNA THREONYLCARBAMOYLADENOSINE DEHYDRATASE 1-RELATED"/>
    <property type="match status" value="1"/>
</dbReference>
<comment type="caution">
    <text evidence="3">The sequence shown here is derived from an EMBL/GenBank/DDBJ whole genome shotgun (WGS) entry which is preliminary data.</text>
</comment>
<proteinExistence type="predicted"/>
<reference evidence="3 4" key="1">
    <citation type="submission" date="2018-01" db="EMBL/GenBank/DDBJ databases">
        <title>Whole genome analyses suggest that Burkholderia sensu lato contains two further novel genera in the rhizoxinica-symbiotica group Mycetohabitans gen. nov., and Trinickia gen. nov.: implications for the evolution of diazotrophy and nodulation in the Burkholderiaceae.</title>
        <authorList>
            <person name="Estrada-de los Santos P."/>
            <person name="Palmer M."/>
            <person name="Chavez-Ramirez B."/>
            <person name="Beukes C."/>
            <person name="Steenkamp E.T."/>
            <person name="Hirsch A.M."/>
            <person name="Manyaka P."/>
            <person name="Maluk M."/>
            <person name="Lafos M."/>
            <person name="Crook M."/>
            <person name="Gross E."/>
            <person name="Simon M.F."/>
            <person name="Bueno dos Reis Junior F."/>
            <person name="Poole P.S."/>
            <person name="Venter S.N."/>
            <person name="James E.K."/>
        </authorList>
    </citation>
    <scope>NUCLEOTIDE SEQUENCE [LARGE SCALE GENOMIC DNA]</scope>
    <source>
        <strain evidence="3 4">GIMN1.004</strain>
    </source>
</reference>
<name>A0A2N7VEI2_9BURK</name>
<dbReference type="Proteomes" id="UP000235616">
    <property type="component" value="Unassembled WGS sequence"/>
</dbReference>
<organism evidence="3 4">
    <name type="scientific">Trinickia dabaoshanensis</name>
    <dbReference type="NCBI Taxonomy" id="564714"/>
    <lineage>
        <taxon>Bacteria</taxon>
        <taxon>Pseudomonadati</taxon>
        <taxon>Pseudomonadota</taxon>
        <taxon>Betaproteobacteria</taxon>
        <taxon>Burkholderiales</taxon>
        <taxon>Burkholderiaceae</taxon>
        <taxon>Trinickia</taxon>
    </lineage>
</organism>
<evidence type="ECO:0000313" key="4">
    <source>
        <dbReference type="Proteomes" id="UP000235616"/>
    </source>
</evidence>
<feature type="domain" description="THIF-type NAD/FAD binding fold" evidence="2">
    <location>
        <begin position="180"/>
        <end position="344"/>
    </location>
</feature>
<accession>A0A2N7VEI2</accession>
<feature type="region of interest" description="Disordered" evidence="1">
    <location>
        <begin position="459"/>
        <end position="479"/>
    </location>
</feature>
<dbReference type="SUPFAM" id="SSF69572">
    <property type="entry name" value="Activating enzymes of the ubiquitin-like proteins"/>
    <property type="match status" value="1"/>
</dbReference>
<dbReference type="Gene3D" id="3.40.50.720">
    <property type="entry name" value="NAD(P)-binding Rossmann-like Domain"/>
    <property type="match status" value="1"/>
</dbReference>
<dbReference type="InterPro" id="IPR045886">
    <property type="entry name" value="ThiF/MoeB/HesA"/>
</dbReference>
<dbReference type="PANTHER" id="PTHR43267">
    <property type="entry name" value="TRNA THREONYLCARBAMOYLADENOSINE DEHYDRATASE"/>
    <property type="match status" value="1"/>
</dbReference>
<dbReference type="InterPro" id="IPR035985">
    <property type="entry name" value="Ubiquitin-activating_enz"/>
</dbReference>
<evidence type="ECO:0000313" key="3">
    <source>
        <dbReference type="EMBL" id="PMS15566.1"/>
    </source>
</evidence>
<dbReference type="Pfam" id="PF00899">
    <property type="entry name" value="ThiF"/>
    <property type="match status" value="1"/>
</dbReference>
<dbReference type="GO" id="GO:0061504">
    <property type="term" value="P:cyclic threonylcarbamoyladenosine biosynthetic process"/>
    <property type="evidence" value="ECO:0007669"/>
    <property type="project" value="TreeGrafter"/>
</dbReference>
<dbReference type="OrthoDB" id="6377837at2"/>
<dbReference type="AlphaFoldDB" id="A0A2N7VEI2"/>
<dbReference type="GO" id="GO:0061503">
    <property type="term" value="F:tRNA threonylcarbamoyladenosine dehydratase"/>
    <property type="evidence" value="ECO:0007669"/>
    <property type="project" value="TreeGrafter"/>
</dbReference>
<dbReference type="GO" id="GO:0008641">
    <property type="term" value="F:ubiquitin-like modifier activating enzyme activity"/>
    <property type="evidence" value="ECO:0007669"/>
    <property type="project" value="InterPro"/>
</dbReference>
<evidence type="ECO:0000259" key="2">
    <source>
        <dbReference type="Pfam" id="PF00899"/>
    </source>
</evidence>
<dbReference type="InterPro" id="IPR000594">
    <property type="entry name" value="ThiF_NAD_FAD-bd"/>
</dbReference>
<protein>
    <submittedName>
        <fullName evidence="3">Thiamine biosynthesis protein ThiF</fullName>
    </submittedName>
</protein>
<sequence length="479" mass="52342">MITKCSLVLPRHLQETILRHLFPGDSDEHALVILAGVADFDGHRRLLAREVVVARDGIDSVPGRYGYKMMKAEFIQPLIRRCRKERLAYISVHNHGGEGSVAFSQADLTSHERGYPALLDLAGGMPVGAAVYARNAIAGDIWMPDGTRMPLEETRVLGINIERLYDSPRSKHAANSPFHTRQLLMFGEAGQAKLAQARIGVIGAGGVGSLLVEYLARLGVGTIVVIDDDRIALSNLSRVVGATRWDARYPFSLDCMPKIVREFAERHSAKKVKVAQRAARRANPNCNVECIDGDFAAPSCASQFLGCDFLFLAADSMRARLLFNAIVQQYYIPGIQIGTKIKSQADAKSLDDAFSAERWVLPSCNCLWCSGMISPYLLAVEAKSPVERKDQDYGTLEANPSVITMNAIGASMAANDFLMSFLRLHDEAAAVTPRRVKHLSRATIHETYPADPHCPECSATDGSRLGRGDAAELPTILPS</sequence>
<gene>
    <name evidence="3" type="ORF">C0Z18_26420</name>
</gene>
<evidence type="ECO:0000256" key="1">
    <source>
        <dbReference type="SAM" id="MobiDB-lite"/>
    </source>
</evidence>
<keyword evidence="4" id="KW-1185">Reference proteome</keyword>
<dbReference type="EMBL" id="PNYA01000030">
    <property type="protein sequence ID" value="PMS15566.1"/>
    <property type="molecule type" value="Genomic_DNA"/>
</dbReference>
<dbReference type="RefSeq" id="WP_102648429.1">
    <property type="nucleotide sequence ID" value="NZ_PNYA01000030.1"/>
</dbReference>